<dbReference type="SMART" id="SM00822">
    <property type="entry name" value="PKS_KR"/>
    <property type="match status" value="1"/>
</dbReference>
<dbReference type="PRINTS" id="PR00080">
    <property type="entry name" value="SDRFAMILY"/>
</dbReference>
<protein>
    <submittedName>
        <fullName evidence="4">SDR family oxidoreductase</fullName>
    </submittedName>
</protein>
<dbReference type="NCBIfam" id="NF005559">
    <property type="entry name" value="PRK07231.1"/>
    <property type="match status" value="1"/>
</dbReference>
<dbReference type="SUPFAM" id="SSF51735">
    <property type="entry name" value="NAD(P)-binding Rossmann-fold domains"/>
    <property type="match status" value="1"/>
</dbReference>
<reference evidence="4 5" key="1">
    <citation type="submission" date="2021-04" db="EMBL/GenBank/DDBJ databases">
        <title>Paenibacillus sp. DLE-14 whole genome sequence.</title>
        <authorList>
            <person name="Ham Y.J."/>
        </authorList>
    </citation>
    <scope>NUCLEOTIDE SEQUENCE [LARGE SCALE GENOMIC DNA]</scope>
    <source>
        <strain evidence="4 5">DLE-14</strain>
    </source>
</reference>
<dbReference type="InterPro" id="IPR057326">
    <property type="entry name" value="KR_dom"/>
</dbReference>
<name>A0ABS5CAM1_9BACL</name>
<accession>A0ABS5CAM1</accession>
<dbReference type="RefSeq" id="WP_210657792.1">
    <property type="nucleotide sequence ID" value="NZ_JAGKSP010000003.1"/>
</dbReference>
<dbReference type="Gene3D" id="3.40.50.720">
    <property type="entry name" value="NAD(P)-binding Rossmann-like Domain"/>
    <property type="match status" value="1"/>
</dbReference>
<keyword evidence="2" id="KW-0560">Oxidoreductase</keyword>
<dbReference type="Proteomes" id="UP000673394">
    <property type="component" value="Unassembled WGS sequence"/>
</dbReference>
<dbReference type="CDD" id="cd05233">
    <property type="entry name" value="SDR_c"/>
    <property type="match status" value="1"/>
</dbReference>
<gene>
    <name evidence="4" type="ORF">I8J30_09955</name>
</gene>
<evidence type="ECO:0000256" key="1">
    <source>
        <dbReference type="ARBA" id="ARBA00006484"/>
    </source>
</evidence>
<dbReference type="PANTHER" id="PTHR43639:SF1">
    <property type="entry name" value="SHORT-CHAIN DEHYDROGENASE_REDUCTASE FAMILY PROTEIN"/>
    <property type="match status" value="1"/>
</dbReference>
<dbReference type="EMBL" id="JAGKSP010000003">
    <property type="protein sequence ID" value="MBP3963021.1"/>
    <property type="molecule type" value="Genomic_DNA"/>
</dbReference>
<proteinExistence type="inferred from homology"/>
<comment type="similarity">
    <text evidence="1">Belongs to the short-chain dehydrogenases/reductases (SDR) family.</text>
</comment>
<feature type="domain" description="Ketoreductase" evidence="3">
    <location>
        <begin position="6"/>
        <end position="186"/>
    </location>
</feature>
<organism evidence="4 5">
    <name type="scientific">Paenibacillus lignilyticus</name>
    <dbReference type="NCBI Taxonomy" id="1172615"/>
    <lineage>
        <taxon>Bacteria</taxon>
        <taxon>Bacillati</taxon>
        <taxon>Bacillota</taxon>
        <taxon>Bacilli</taxon>
        <taxon>Bacillales</taxon>
        <taxon>Paenibacillaceae</taxon>
        <taxon>Paenibacillus</taxon>
    </lineage>
</organism>
<dbReference type="InterPro" id="IPR002347">
    <property type="entry name" value="SDR_fam"/>
</dbReference>
<evidence type="ECO:0000313" key="4">
    <source>
        <dbReference type="EMBL" id="MBP3963021.1"/>
    </source>
</evidence>
<sequence length="247" mass="25323">MNTKQATALITGGTSGIGRAVANKLAAQGIHVVVAGRNGERGEQTVAAIRAAGGKADFVQTDLFDASSARLLAKRAVELGNGLVDILVNNAGVFPFGPTHETTEEDFERVYALNVKAPYFLVAELAPLMAESGKGTIVNISTMLADYGMSGMSLYGSSKAAVSLLTKSWAAEYGPKGVRVNTVSPGPTRTEGTNAMGEGLDQLAAQAPAGRPASADEIAEAVVFLATDRASFIHGANLAVDGGQTAV</sequence>
<keyword evidence="5" id="KW-1185">Reference proteome</keyword>
<comment type="caution">
    <text evidence="4">The sequence shown here is derived from an EMBL/GenBank/DDBJ whole genome shotgun (WGS) entry which is preliminary data.</text>
</comment>
<evidence type="ECO:0000313" key="5">
    <source>
        <dbReference type="Proteomes" id="UP000673394"/>
    </source>
</evidence>
<evidence type="ECO:0000259" key="3">
    <source>
        <dbReference type="SMART" id="SM00822"/>
    </source>
</evidence>
<dbReference type="InterPro" id="IPR036291">
    <property type="entry name" value="NAD(P)-bd_dom_sf"/>
</dbReference>
<dbReference type="PANTHER" id="PTHR43639">
    <property type="entry name" value="OXIDOREDUCTASE, SHORT-CHAIN DEHYDROGENASE/REDUCTASE FAMILY (AFU_ORTHOLOGUE AFUA_5G02870)"/>
    <property type="match status" value="1"/>
</dbReference>
<dbReference type="PRINTS" id="PR00081">
    <property type="entry name" value="GDHRDH"/>
</dbReference>
<dbReference type="Pfam" id="PF13561">
    <property type="entry name" value="adh_short_C2"/>
    <property type="match status" value="1"/>
</dbReference>
<evidence type="ECO:0000256" key="2">
    <source>
        <dbReference type="ARBA" id="ARBA00023002"/>
    </source>
</evidence>